<keyword evidence="4" id="KW-1185">Reference proteome</keyword>
<sequence length="256" mass="28258">MYNQQIRKEVFFMTKNIVITGGTSGIGLATAKLLANEQTNVIIIGKNSENNRAVQVANPNLHVYTADLGRLNDIKQVFTKIHKTFNTIDSLFINAGFGLFKPFTEITEQDFDRSVDLNYKGAFFTAQSALQYMPNGSNMVFNLSWTHHRGLATSTLYSSTKAATSYLIKSLALELSDRQIRINAVSPGYTNTSQFNEQSIETDRLKQMLSDVPEGRFGSAEEIGNVVKFLMSDEASYVNGQEVIVDGGLTSVQAGV</sequence>
<dbReference type="FunFam" id="3.40.50.720:FF:000084">
    <property type="entry name" value="Short-chain dehydrogenase reductase"/>
    <property type="match status" value="1"/>
</dbReference>
<reference evidence="3 4" key="1">
    <citation type="journal article" date="2018" name="Int. J. Syst. Evol. Microbiol.">
        <title>Lactobacillus bambusae sp. nov., isolated from a traditional fermented Ma-bamboo shoots of Taiwan.</title>
        <authorList>
            <person name="Wang L.-T."/>
        </authorList>
    </citation>
    <scope>NUCLEOTIDE SEQUENCE [LARGE SCALE GENOMIC DNA]</scope>
    <source>
        <strain evidence="3 4">BS-W1</strain>
    </source>
</reference>
<evidence type="ECO:0000256" key="1">
    <source>
        <dbReference type="ARBA" id="ARBA00006484"/>
    </source>
</evidence>
<dbReference type="Pfam" id="PF13561">
    <property type="entry name" value="adh_short_C2"/>
    <property type="match status" value="1"/>
</dbReference>
<dbReference type="AlphaFoldDB" id="A0A2V1N2G3"/>
<keyword evidence="2" id="KW-0560">Oxidoreductase</keyword>
<dbReference type="SUPFAM" id="SSF51735">
    <property type="entry name" value="NAD(P)-binding Rossmann-fold domains"/>
    <property type="match status" value="1"/>
</dbReference>
<comment type="similarity">
    <text evidence="1">Belongs to the short-chain dehydrogenases/reductases (SDR) family.</text>
</comment>
<dbReference type="OrthoDB" id="9805904at2"/>
<evidence type="ECO:0000256" key="2">
    <source>
        <dbReference type="ARBA" id="ARBA00023002"/>
    </source>
</evidence>
<comment type="caution">
    <text evidence="3">The sequence shown here is derived from an EMBL/GenBank/DDBJ whole genome shotgun (WGS) entry which is preliminary data.</text>
</comment>
<evidence type="ECO:0000313" key="3">
    <source>
        <dbReference type="EMBL" id="PWG00360.1"/>
    </source>
</evidence>
<dbReference type="EMBL" id="QCXQ01000002">
    <property type="protein sequence ID" value="PWG00360.1"/>
    <property type="molecule type" value="Genomic_DNA"/>
</dbReference>
<dbReference type="PANTHER" id="PTHR43477:SF1">
    <property type="entry name" value="DIHYDROANTICAPSIN 7-DEHYDROGENASE"/>
    <property type="match status" value="1"/>
</dbReference>
<dbReference type="Proteomes" id="UP000245080">
    <property type="component" value="Unassembled WGS sequence"/>
</dbReference>
<accession>A0A2V1N2G3</accession>
<name>A0A2V1N2G3_9LACO</name>
<dbReference type="CDD" id="cd05233">
    <property type="entry name" value="SDR_c"/>
    <property type="match status" value="1"/>
</dbReference>
<dbReference type="GO" id="GO:0008206">
    <property type="term" value="P:bile acid metabolic process"/>
    <property type="evidence" value="ECO:0007669"/>
    <property type="project" value="UniProtKB-ARBA"/>
</dbReference>
<dbReference type="PANTHER" id="PTHR43477">
    <property type="entry name" value="DIHYDROANTICAPSIN 7-DEHYDROGENASE"/>
    <property type="match status" value="1"/>
</dbReference>
<protein>
    <submittedName>
        <fullName evidence="3">Oxidoreductase</fullName>
    </submittedName>
</protein>
<dbReference type="InterPro" id="IPR036291">
    <property type="entry name" value="NAD(P)-bd_dom_sf"/>
</dbReference>
<dbReference type="InterPro" id="IPR020904">
    <property type="entry name" value="Sc_DH/Rdtase_CS"/>
</dbReference>
<dbReference type="InterPro" id="IPR002347">
    <property type="entry name" value="SDR_fam"/>
</dbReference>
<evidence type="ECO:0000313" key="4">
    <source>
        <dbReference type="Proteomes" id="UP000245080"/>
    </source>
</evidence>
<dbReference type="PRINTS" id="PR00081">
    <property type="entry name" value="GDHRDH"/>
</dbReference>
<dbReference type="GO" id="GO:0016491">
    <property type="term" value="F:oxidoreductase activity"/>
    <property type="evidence" value="ECO:0007669"/>
    <property type="project" value="UniProtKB-KW"/>
</dbReference>
<gene>
    <name evidence="3" type="ORF">DCM90_05370</name>
</gene>
<dbReference type="PROSITE" id="PS00061">
    <property type="entry name" value="ADH_SHORT"/>
    <property type="match status" value="1"/>
</dbReference>
<organism evidence="3 4">
    <name type="scientific">Levilactobacillus bambusae</name>
    <dbReference type="NCBI Taxonomy" id="2024736"/>
    <lineage>
        <taxon>Bacteria</taxon>
        <taxon>Bacillati</taxon>
        <taxon>Bacillota</taxon>
        <taxon>Bacilli</taxon>
        <taxon>Lactobacillales</taxon>
        <taxon>Lactobacillaceae</taxon>
        <taxon>Levilactobacillus</taxon>
    </lineage>
</organism>
<proteinExistence type="inferred from homology"/>
<dbReference type="Gene3D" id="3.40.50.720">
    <property type="entry name" value="NAD(P)-binding Rossmann-like Domain"/>
    <property type="match status" value="1"/>
</dbReference>
<dbReference type="InterPro" id="IPR051122">
    <property type="entry name" value="SDR_DHRS6-like"/>
</dbReference>